<comment type="similarity">
    <text evidence="4 12">Belongs to the glycosyl hydrolase 13 family.</text>
</comment>
<evidence type="ECO:0000256" key="13">
    <source>
        <dbReference type="RuleBase" id="RU361134"/>
    </source>
</evidence>
<dbReference type="Pfam" id="PF00128">
    <property type="entry name" value="Alpha-amylase"/>
    <property type="match status" value="1"/>
</dbReference>
<name>R7UA95_CAPTE</name>
<dbReference type="SMART" id="SM00632">
    <property type="entry name" value="Aamy_C"/>
    <property type="match status" value="1"/>
</dbReference>
<keyword evidence="10 13" id="KW-0119">Carbohydrate metabolism</keyword>
<dbReference type="SMART" id="SM00642">
    <property type="entry name" value="Aamy"/>
    <property type="match status" value="1"/>
</dbReference>
<dbReference type="OrthoDB" id="550577at2759"/>
<evidence type="ECO:0000256" key="5">
    <source>
        <dbReference type="ARBA" id="ARBA00012595"/>
    </source>
</evidence>
<dbReference type="EMBL" id="KB303327">
    <property type="protein sequence ID" value="ELU03285.1"/>
    <property type="molecule type" value="Genomic_DNA"/>
</dbReference>
<dbReference type="EC" id="3.2.1.1" evidence="5 13"/>
<evidence type="ECO:0000313" key="18">
    <source>
        <dbReference type="EnsemblMetazoa" id="CapteP136407"/>
    </source>
</evidence>
<dbReference type="Pfam" id="PF02806">
    <property type="entry name" value="Alpha-amylase_C"/>
    <property type="match status" value="1"/>
</dbReference>
<evidence type="ECO:0000313" key="19">
    <source>
        <dbReference type="Proteomes" id="UP000014760"/>
    </source>
</evidence>
<dbReference type="AlphaFoldDB" id="R7UA95"/>
<dbReference type="OMA" id="FRYAYDL"/>
<dbReference type="EMBL" id="AMQN01008519">
    <property type="status" value="NOT_ANNOTATED_CDS"/>
    <property type="molecule type" value="Genomic_DNA"/>
</dbReference>
<evidence type="ECO:0000256" key="10">
    <source>
        <dbReference type="ARBA" id="ARBA00023277"/>
    </source>
</evidence>
<dbReference type="PRINTS" id="PR00110">
    <property type="entry name" value="ALPHAAMYLASE"/>
</dbReference>
<dbReference type="GO" id="GO:0004556">
    <property type="term" value="F:alpha-amylase activity"/>
    <property type="evidence" value="ECO:0007669"/>
    <property type="project" value="UniProtKB-UniRule"/>
</dbReference>
<dbReference type="InterPro" id="IPR006048">
    <property type="entry name" value="A-amylase/branching_C"/>
</dbReference>
<dbReference type="STRING" id="283909.R7UA95"/>
<evidence type="ECO:0000256" key="7">
    <source>
        <dbReference type="ARBA" id="ARBA00022801"/>
    </source>
</evidence>
<reference evidence="19" key="1">
    <citation type="submission" date="2012-12" db="EMBL/GenBank/DDBJ databases">
        <authorList>
            <person name="Hellsten U."/>
            <person name="Grimwood J."/>
            <person name="Chapman J.A."/>
            <person name="Shapiro H."/>
            <person name="Aerts A."/>
            <person name="Otillar R.P."/>
            <person name="Terry A.Y."/>
            <person name="Boore J.L."/>
            <person name="Simakov O."/>
            <person name="Marletaz F."/>
            <person name="Cho S.-J."/>
            <person name="Edsinger-Gonzales E."/>
            <person name="Havlak P."/>
            <person name="Kuo D.-H."/>
            <person name="Larsson T."/>
            <person name="Lv J."/>
            <person name="Arendt D."/>
            <person name="Savage R."/>
            <person name="Osoegawa K."/>
            <person name="de Jong P."/>
            <person name="Lindberg D.R."/>
            <person name="Seaver E.C."/>
            <person name="Weisblat D.A."/>
            <person name="Putnam N.H."/>
            <person name="Grigoriev I.V."/>
            <person name="Rokhsar D.S."/>
        </authorList>
    </citation>
    <scope>NUCLEOTIDE SEQUENCE</scope>
    <source>
        <strain evidence="19">I ESC-2004</strain>
    </source>
</reference>
<evidence type="ECO:0000259" key="15">
    <source>
        <dbReference type="SMART" id="SM00632"/>
    </source>
</evidence>
<evidence type="ECO:0000256" key="1">
    <source>
        <dbReference type="ARBA" id="ARBA00000548"/>
    </source>
</evidence>
<evidence type="ECO:0000256" key="3">
    <source>
        <dbReference type="ARBA" id="ARBA00001923"/>
    </source>
</evidence>
<dbReference type="CDD" id="cd11317">
    <property type="entry name" value="AmyAc_bac_euk_AmyA"/>
    <property type="match status" value="1"/>
</dbReference>
<evidence type="ECO:0000256" key="14">
    <source>
        <dbReference type="SAM" id="MobiDB-lite"/>
    </source>
</evidence>
<dbReference type="Gene3D" id="2.60.40.1180">
    <property type="entry name" value="Golgi alpha-mannosidase II"/>
    <property type="match status" value="1"/>
</dbReference>
<protein>
    <recommendedName>
        <fullName evidence="5 13">Alpha-amylase</fullName>
        <ecNumber evidence="5 13">3.2.1.1</ecNumber>
    </recommendedName>
</protein>
<accession>R7UA95</accession>
<keyword evidence="8" id="KW-0106">Calcium</keyword>
<evidence type="ECO:0000256" key="11">
    <source>
        <dbReference type="ARBA" id="ARBA00023295"/>
    </source>
</evidence>
<dbReference type="Proteomes" id="UP000014760">
    <property type="component" value="Unassembled WGS sequence"/>
</dbReference>
<feature type="domain" description="Alpha-amylase C-terminal" evidence="15">
    <location>
        <begin position="416"/>
        <end position="496"/>
    </location>
</feature>
<keyword evidence="9" id="KW-0868">Chloride</keyword>
<evidence type="ECO:0000313" key="17">
    <source>
        <dbReference type="EMBL" id="ELU03285.1"/>
    </source>
</evidence>
<keyword evidence="6" id="KW-0479">Metal-binding</keyword>
<evidence type="ECO:0000256" key="9">
    <source>
        <dbReference type="ARBA" id="ARBA00023214"/>
    </source>
</evidence>
<reference evidence="17 19" key="2">
    <citation type="journal article" date="2013" name="Nature">
        <title>Insights into bilaterian evolution from three spiralian genomes.</title>
        <authorList>
            <person name="Simakov O."/>
            <person name="Marletaz F."/>
            <person name="Cho S.J."/>
            <person name="Edsinger-Gonzales E."/>
            <person name="Havlak P."/>
            <person name="Hellsten U."/>
            <person name="Kuo D.H."/>
            <person name="Larsson T."/>
            <person name="Lv J."/>
            <person name="Arendt D."/>
            <person name="Savage R."/>
            <person name="Osoegawa K."/>
            <person name="de Jong P."/>
            <person name="Grimwood J."/>
            <person name="Chapman J.A."/>
            <person name="Shapiro H."/>
            <person name="Aerts A."/>
            <person name="Otillar R.P."/>
            <person name="Terry A.Y."/>
            <person name="Boore J.L."/>
            <person name="Grigoriev I.V."/>
            <person name="Lindberg D.R."/>
            <person name="Seaver E.C."/>
            <person name="Weisblat D.A."/>
            <person name="Putnam N.H."/>
            <person name="Rokhsar D.S."/>
        </authorList>
    </citation>
    <scope>NUCLEOTIDE SEQUENCE</scope>
    <source>
        <strain evidence="17 19">I ESC-2004</strain>
    </source>
</reference>
<dbReference type="GO" id="GO:0005975">
    <property type="term" value="P:carbohydrate metabolic process"/>
    <property type="evidence" value="ECO:0007669"/>
    <property type="project" value="InterPro"/>
</dbReference>
<gene>
    <name evidence="17" type="ORF">CAPTEDRAFT_136407</name>
</gene>
<dbReference type="Gene3D" id="3.20.20.80">
    <property type="entry name" value="Glycosidases"/>
    <property type="match status" value="1"/>
</dbReference>
<comment type="cofactor">
    <cofactor evidence="2">
        <name>Ca(2+)</name>
        <dbReference type="ChEBI" id="CHEBI:29108"/>
    </cofactor>
</comment>
<feature type="region of interest" description="Disordered" evidence="14">
    <location>
        <begin position="495"/>
        <end position="514"/>
    </location>
</feature>
<dbReference type="GO" id="GO:0046872">
    <property type="term" value="F:metal ion binding"/>
    <property type="evidence" value="ECO:0007669"/>
    <property type="project" value="UniProtKB-KW"/>
</dbReference>
<dbReference type="InterPro" id="IPR013780">
    <property type="entry name" value="Glyco_hydro_b"/>
</dbReference>
<feature type="domain" description="Glycosyl hydrolase family 13 catalytic" evidence="16">
    <location>
        <begin position="34"/>
        <end position="407"/>
    </location>
</feature>
<comment type="catalytic activity">
    <reaction evidence="1 13">
        <text>Endohydrolysis of (1-&gt;4)-alpha-D-glucosidic linkages in polysaccharides containing three or more (1-&gt;4)-alpha-linked D-glucose units.</text>
        <dbReference type="EC" id="3.2.1.1"/>
    </reaction>
</comment>
<organism evidence="17">
    <name type="scientific">Capitella teleta</name>
    <name type="common">Polychaete worm</name>
    <dbReference type="NCBI Taxonomy" id="283909"/>
    <lineage>
        <taxon>Eukaryota</taxon>
        <taxon>Metazoa</taxon>
        <taxon>Spiralia</taxon>
        <taxon>Lophotrochozoa</taxon>
        <taxon>Annelida</taxon>
        <taxon>Polychaeta</taxon>
        <taxon>Sedentaria</taxon>
        <taxon>Scolecida</taxon>
        <taxon>Capitellidae</taxon>
        <taxon>Capitella</taxon>
    </lineage>
</organism>
<dbReference type="SUPFAM" id="SSF51011">
    <property type="entry name" value="Glycosyl hydrolase domain"/>
    <property type="match status" value="1"/>
</dbReference>
<sequence>MLIAYFIPGEKSRSSHHNRDKHDYHDDTCVSGRTVIVHLFDWKWTDIAAECERFLGPKGFCGVQVSPPNEHLVITSPHRPWYERYQPVSYKLESRSGTRGQFADMVKRCNAAQVRIYVDAVINHMSASGHGVGTGGSAYNTMNMSYAGVPYSALDFNYNCEINNYNDINQVRNCKLVGLQDLALSKRYVREKIADYLNDLISLGVAGFRVDACKHMWPGDIEAIYSLLQPLNITWFGPGTKPFVFNEVIDKGGGVISASEYTHLGRVTEFRFCDEVGKAFRRQFMLKNLRTIGEAWAMLPSDKALVFVDNHDNQRGHGGGGSTILTFHNPREYKMAVAFMLAHPYGFTRIMSSHVWNISHGQQDWMGPPSYDNDTTKTVTLDNEGQCLDGWVCEHRWPAIASMVKFRNVADGQPLENWFDNGFDQIAFSRGRNAFIAINNEVVGDLHRELPTGMATGSYCDVISGELVNGECTGQAVHVDQDGVALITISSLSNPPIPMTEEKPKKNDVEQQGSASSLEEFQETVVMVHFRSGYGQDLFIRGGVDTEHREGCTENTASNPCSIAIRYNSLGDMGHHVKFNAWRTRDTKLDWYGAEPDQARFYNQVAMGSPALWTTNEEGHDGYQPINRFGPNVWMWKVEMNCSQTDAGWFEFKCFVSNLAENGGWEHDIHQPIRCSGTAEDSRRPRSSNNHFARCGHTNTFDFDRAECRIDVN</sequence>
<dbReference type="InterPro" id="IPR006047">
    <property type="entry name" value="GH13_cat_dom"/>
</dbReference>
<dbReference type="InterPro" id="IPR006046">
    <property type="entry name" value="Alpha_amylase"/>
</dbReference>
<keyword evidence="11 13" id="KW-0326">Glycosidase</keyword>
<reference evidence="18" key="3">
    <citation type="submission" date="2015-06" db="UniProtKB">
        <authorList>
            <consortium name="EnsemblMetazoa"/>
        </authorList>
    </citation>
    <scope>IDENTIFICATION</scope>
</reference>
<proteinExistence type="inferred from homology"/>
<dbReference type="SUPFAM" id="SSF51445">
    <property type="entry name" value="(Trans)glycosidases"/>
    <property type="match status" value="1"/>
</dbReference>
<dbReference type="PANTHER" id="PTHR43447">
    <property type="entry name" value="ALPHA-AMYLASE"/>
    <property type="match status" value="1"/>
</dbReference>
<evidence type="ECO:0000256" key="12">
    <source>
        <dbReference type="RuleBase" id="RU003615"/>
    </source>
</evidence>
<comment type="cofactor">
    <cofactor evidence="3">
        <name>chloride</name>
        <dbReference type="ChEBI" id="CHEBI:17996"/>
    </cofactor>
</comment>
<dbReference type="EnsemblMetazoa" id="CapteT136407">
    <property type="protein sequence ID" value="CapteP136407"/>
    <property type="gene ID" value="CapteG136407"/>
</dbReference>
<evidence type="ECO:0000256" key="8">
    <source>
        <dbReference type="ARBA" id="ARBA00022837"/>
    </source>
</evidence>
<keyword evidence="19" id="KW-1185">Reference proteome</keyword>
<dbReference type="InterPro" id="IPR017853">
    <property type="entry name" value="GH"/>
</dbReference>
<evidence type="ECO:0000256" key="4">
    <source>
        <dbReference type="ARBA" id="ARBA00008061"/>
    </source>
</evidence>
<evidence type="ECO:0000256" key="2">
    <source>
        <dbReference type="ARBA" id="ARBA00001913"/>
    </source>
</evidence>
<evidence type="ECO:0000256" key="6">
    <source>
        <dbReference type="ARBA" id="ARBA00022723"/>
    </source>
</evidence>
<keyword evidence="7 13" id="KW-0378">Hydrolase</keyword>
<dbReference type="HOGENOM" id="CLU_013336_3_0_1"/>
<dbReference type="FunCoup" id="R7UA95">
    <property type="interactions" value="70"/>
</dbReference>
<feature type="compositionally biased region" description="Basic and acidic residues" evidence="14">
    <location>
        <begin position="500"/>
        <end position="509"/>
    </location>
</feature>
<evidence type="ECO:0000259" key="16">
    <source>
        <dbReference type="SMART" id="SM00642"/>
    </source>
</evidence>
<dbReference type="InterPro" id="IPR031319">
    <property type="entry name" value="A-amylase_C"/>
</dbReference>